<accession>A0A0F9ALE0</accession>
<evidence type="ECO:0000256" key="1">
    <source>
        <dbReference type="SAM" id="Phobius"/>
    </source>
</evidence>
<reference evidence="2" key="1">
    <citation type="journal article" date="2015" name="Nature">
        <title>Complex archaea that bridge the gap between prokaryotes and eukaryotes.</title>
        <authorList>
            <person name="Spang A."/>
            <person name="Saw J.H."/>
            <person name="Jorgensen S.L."/>
            <person name="Zaremba-Niedzwiedzka K."/>
            <person name="Martijn J."/>
            <person name="Lind A.E."/>
            <person name="van Eijk R."/>
            <person name="Schleper C."/>
            <person name="Guy L."/>
            <person name="Ettema T.J."/>
        </authorList>
    </citation>
    <scope>NUCLEOTIDE SEQUENCE</scope>
</reference>
<organism evidence="2">
    <name type="scientific">marine sediment metagenome</name>
    <dbReference type="NCBI Taxonomy" id="412755"/>
    <lineage>
        <taxon>unclassified sequences</taxon>
        <taxon>metagenomes</taxon>
        <taxon>ecological metagenomes</taxon>
    </lineage>
</organism>
<dbReference type="AlphaFoldDB" id="A0A0F9ALE0"/>
<keyword evidence="1" id="KW-0472">Membrane</keyword>
<sequence length="92" mass="9496">MQFVLGLAATILSLVALTLYGVAILAVYAIAATADDDVCCSLGEAESVLLYSLVSAIIVSVIAGAIWIVFFFRIATPANDNDTPGIEDESGA</sequence>
<keyword evidence="1" id="KW-1133">Transmembrane helix</keyword>
<comment type="caution">
    <text evidence="2">The sequence shown here is derived from an EMBL/GenBank/DDBJ whole genome shotgun (WGS) entry which is preliminary data.</text>
</comment>
<dbReference type="EMBL" id="LAZR01042073">
    <property type="protein sequence ID" value="KKL10409.1"/>
    <property type="molecule type" value="Genomic_DNA"/>
</dbReference>
<evidence type="ECO:0000313" key="2">
    <source>
        <dbReference type="EMBL" id="KKL10409.1"/>
    </source>
</evidence>
<feature type="transmembrane region" description="Helical" evidence="1">
    <location>
        <begin position="47"/>
        <end position="72"/>
    </location>
</feature>
<proteinExistence type="predicted"/>
<name>A0A0F9ALE0_9ZZZZ</name>
<keyword evidence="1" id="KW-0812">Transmembrane</keyword>
<protein>
    <submittedName>
        <fullName evidence="2">Uncharacterized protein</fullName>
    </submittedName>
</protein>
<gene>
    <name evidence="2" type="ORF">LCGC14_2556100</name>
</gene>